<keyword evidence="12" id="KW-0969">Cilium</keyword>
<dbReference type="KEGG" id="tjr:TherJR_1530"/>
<dbReference type="Proteomes" id="UP000002377">
    <property type="component" value="Chromosome"/>
</dbReference>
<keyword evidence="7" id="KW-0283">Flagellar rotation</keyword>
<dbReference type="Pfam" id="PF01052">
    <property type="entry name" value="FliMN_C"/>
    <property type="match status" value="1"/>
</dbReference>
<evidence type="ECO:0000256" key="10">
    <source>
        <dbReference type="NCBIfam" id="TIGR01397"/>
    </source>
</evidence>
<dbReference type="GO" id="GO:0009425">
    <property type="term" value="C:bacterial-type flagellum basal body"/>
    <property type="evidence" value="ECO:0007669"/>
    <property type="project" value="UniProtKB-SubCell"/>
</dbReference>
<dbReference type="PANTHER" id="PTHR30034:SF6">
    <property type="entry name" value="YOP PROTEINS TRANSLOCATION PROTEIN Q"/>
    <property type="match status" value="1"/>
</dbReference>
<gene>
    <name evidence="12" type="ordered locus">TherJR_1530</name>
</gene>
<dbReference type="OrthoDB" id="9806941at2"/>
<evidence type="ECO:0000256" key="3">
    <source>
        <dbReference type="ARBA" id="ARBA00011049"/>
    </source>
</evidence>
<dbReference type="SUPFAM" id="SSF103039">
    <property type="entry name" value="CheC-like"/>
    <property type="match status" value="1"/>
</dbReference>
<dbReference type="NCBIfam" id="TIGR01397">
    <property type="entry name" value="fliM_switch"/>
    <property type="match status" value="1"/>
</dbReference>
<dbReference type="InterPro" id="IPR028976">
    <property type="entry name" value="CheC-like_sf"/>
</dbReference>
<evidence type="ECO:0000256" key="2">
    <source>
        <dbReference type="ARBA" id="ARBA00004202"/>
    </source>
</evidence>
<dbReference type="GO" id="GO:0050918">
    <property type="term" value="P:positive chemotaxis"/>
    <property type="evidence" value="ECO:0007669"/>
    <property type="project" value="TreeGrafter"/>
</dbReference>
<keyword evidence="12" id="KW-0966">Cell projection</keyword>
<keyword evidence="5" id="KW-1003">Cell membrane</keyword>
<evidence type="ECO:0000313" key="12">
    <source>
        <dbReference type="EMBL" id="ADG82383.1"/>
    </source>
</evidence>
<dbReference type="GO" id="GO:0005886">
    <property type="term" value="C:plasma membrane"/>
    <property type="evidence" value="ECO:0007669"/>
    <property type="project" value="UniProtKB-SubCell"/>
</dbReference>
<protein>
    <recommendedName>
        <fullName evidence="4 10">Flagellar motor switch protein FliM</fullName>
    </recommendedName>
</protein>
<dbReference type="RefSeq" id="WP_013120398.1">
    <property type="nucleotide sequence ID" value="NC_014152.1"/>
</dbReference>
<evidence type="ECO:0000256" key="9">
    <source>
        <dbReference type="ARBA" id="ARBA00023143"/>
    </source>
</evidence>
<evidence type="ECO:0000256" key="1">
    <source>
        <dbReference type="ARBA" id="ARBA00004117"/>
    </source>
</evidence>
<evidence type="ECO:0000256" key="8">
    <source>
        <dbReference type="ARBA" id="ARBA00023136"/>
    </source>
</evidence>
<dbReference type="AlphaFoldDB" id="D5XFG2"/>
<dbReference type="InterPro" id="IPR036429">
    <property type="entry name" value="SpoA-like_sf"/>
</dbReference>
<evidence type="ECO:0000259" key="11">
    <source>
        <dbReference type="Pfam" id="PF01052"/>
    </source>
</evidence>
<name>D5XFG2_THEPJ</name>
<dbReference type="PIRSF" id="PIRSF002888">
    <property type="entry name" value="FliM"/>
    <property type="match status" value="1"/>
</dbReference>
<dbReference type="SUPFAM" id="SSF101801">
    <property type="entry name" value="Surface presentation of antigens (SPOA)"/>
    <property type="match status" value="1"/>
</dbReference>
<keyword evidence="6" id="KW-0145">Chemotaxis</keyword>
<keyword evidence="8" id="KW-0472">Membrane</keyword>
<dbReference type="STRING" id="635013.TherJR_1530"/>
<dbReference type="EMBL" id="CP002028">
    <property type="protein sequence ID" value="ADG82383.1"/>
    <property type="molecule type" value="Genomic_DNA"/>
</dbReference>
<comment type="similarity">
    <text evidence="3">Belongs to the FliM family.</text>
</comment>
<dbReference type="PANTHER" id="PTHR30034">
    <property type="entry name" value="FLAGELLAR MOTOR SWITCH PROTEIN FLIM"/>
    <property type="match status" value="1"/>
</dbReference>
<dbReference type="HOGENOM" id="CLU_052646_0_0_9"/>
<evidence type="ECO:0000256" key="7">
    <source>
        <dbReference type="ARBA" id="ARBA00022779"/>
    </source>
</evidence>
<evidence type="ECO:0000313" key="13">
    <source>
        <dbReference type="Proteomes" id="UP000002377"/>
    </source>
</evidence>
<sequence length="333" mass="37391">MSEILSQEEIDALLGALSAGEVGSSSKTQSKKEDYKKIRVYDFKRPNKFSKEQIHTLQAIHENFARLLATFLSAHLRTVVTMNVHSVEQITYDEFIRSLPNPTLLNIFMMEPLAGNAILEVNPNVTFTILDRLFGGPGQAPEKMRGLTDIERTVIEKVIIRCLQILKEAWENIIVFDPKLEIIETNPMFTQIVSPTEMVVLISIHATIGDNEGIMNLCIPFIVLEPIISKLTAHFWFAGTAKTVTAEHIQNTQRRLEKAKITLSAVLGETTIKLGELLELQPGDVIQLDNRTTDELKILVGDRKKFYGRPGTVGSRLAVQITRLVKEGDEDNE</sequence>
<dbReference type="PRINTS" id="PR00955">
    <property type="entry name" value="FLGMOTORFLIM"/>
</dbReference>
<evidence type="ECO:0000256" key="5">
    <source>
        <dbReference type="ARBA" id="ARBA00022475"/>
    </source>
</evidence>
<evidence type="ECO:0000256" key="4">
    <source>
        <dbReference type="ARBA" id="ARBA00021898"/>
    </source>
</evidence>
<dbReference type="Gene3D" id="3.40.1550.10">
    <property type="entry name" value="CheC-like"/>
    <property type="match status" value="1"/>
</dbReference>
<dbReference type="InterPro" id="IPR001689">
    <property type="entry name" value="Flag_FliM"/>
</dbReference>
<proteinExistence type="inferred from homology"/>
<organism evidence="12 13">
    <name type="scientific">Thermincola potens (strain JR)</name>
    <dbReference type="NCBI Taxonomy" id="635013"/>
    <lineage>
        <taxon>Bacteria</taxon>
        <taxon>Bacillati</taxon>
        <taxon>Bacillota</taxon>
        <taxon>Clostridia</taxon>
        <taxon>Eubacteriales</taxon>
        <taxon>Thermincolaceae</taxon>
        <taxon>Thermincola</taxon>
    </lineage>
</organism>
<evidence type="ECO:0000256" key="6">
    <source>
        <dbReference type="ARBA" id="ARBA00022500"/>
    </source>
</evidence>
<keyword evidence="12" id="KW-0282">Flagellum</keyword>
<feature type="domain" description="Flagellar motor switch protein FliN-like C-terminal" evidence="11">
    <location>
        <begin position="255"/>
        <end position="325"/>
    </location>
</feature>
<keyword evidence="13" id="KW-1185">Reference proteome</keyword>
<keyword evidence="9" id="KW-0975">Bacterial flagellum</keyword>
<comment type="subcellular location">
    <subcellularLocation>
        <location evidence="1">Bacterial flagellum basal body</location>
    </subcellularLocation>
    <subcellularLocation>
        <location evidence="2">Cell membrane</location>
        <topology evidence="2">Peripheral membrane protein</topology>
    </subcellularLocation>
</comment>
<dbReference type="InterPro" id="IPR001543">
    <property type="entry name" value="FliN-like_C"/>
</dbReference>
<dbReference type="GO" id="GO:0003774">
    <property type="term" value="F:cytoskeletal motor activity"/>
    <property type="evidence" value="ECO:0007669"/>
    <property type="project" value="InterPro"/>
</dbReference>
<dbReference type="GO" id="GO:0071978">
    <property type="term" value="P:bacterial-type flagellum-dependent swarming motility"/>
    <property type="evidence" value="ECO:0007669"/>
    <property type="project" value="TreeGrafter"/>
</dbReference>
<dbReference type="CDD" id="cd17908">
    <property type="entry name" value="FliM"/>
    <property type="match status" value="1"/>
</dbReference>
<dbReference type="Gene3D" id="2.30.330.10">
    <property type="entry name" value="SpoA-like"/>
    <property type="match status" value="1"/>
</dbReference>
<dbReference type="eggNOG" id="COG1868">
    <property type="taxonomic scope" value="Bacteria"/>
</dbReference>
<dbReference type="Pfam" id="PF02154">
    <property type="entry name" value="FliM"/>
    <property type="match status" value="1"/>
</dbReference>
<accession>D5XFG2</accession>
<reference evidence="12 13" key="1">
    <citation type="submission" date="2010-05" db="EMBL/GenBank/DDBJ databases">
        <title>Complete sequence of Thermincola sp. JR.</title>
        <authorList>
            <consortium name="US DOE Joint Genome Institute"/>
            <person name="Lucas S."/>
            <person name="Copeland A."/>
            <person name="Lapidus A."/>
            <person name="Cheng J.-F."/>
            <person name="Bruce D."/>
            <person name="Goodwin L."/>
            <person name="Pitluck S."/>
            <person name="Chertkov O."/>
            <person name="Detter J.C."/>
            <person name="Han C."/>
            <person name="Tapia R."/>
            <person name="Land M."/>
            <person name="Hauser L."/>
            <person name="Kyrpides N."/>
            <person name="Mikhailova N."/>
            <person name="Hazen T.C."/>
            <person name="Woyke T."/>
        </authorList>
    </citation>
    <scope>NUCLEOTIDE SEQUENCE [LARGE SCALE GENOMIC DNA]</scope>
    <source>
        <strain evidence="12 13">JR</strain>
    </source>
</reference>